<organism evidence="2 3">
    <name type="scientific">Dreissena polymorpha</name>
    <name type="common">Zebra mussel</name>
    <name type="synonym">Mytilus polymorpha</name>
    <dbReference type="NCBI Taxonomy" id="45954"/>
    <lineage>
        <taxon>Eukaryota</taxon>
        <taxon>Metazoa</taxon>
        <taxon>Spiralia</taxon>
        <taxon>Lophotrochozoa</taxon>
        <taxon>Mollusca</taxon>
        <taxon>Bivalvia</taxon>
        <taxon>Autobranchia</taxon>
        <taxon>Heteroconchia</taxon>
        <taxon>Euheterodonta</taxon>
        <taxon>Imparidentia</taxon>
        <taxon>Neoheterodontei</taxon>
        <taxon>Myida</taxon>
        <taxon>Dreissenoidea</taxon>
        <taxon>Dreissenidae</taxon>
        <taxon>Dreissena</taxon>
    </lineage>
</organism>
<proteinExistence type="predicted"/>
<dbReference type="AlphaFoldDB" id="A0A9D4CP88"/>
<accession>A0A9D4CP88</accession>
<comment type="caution">
    <text evidence="2">The sequence shown here is derived from an EMBL/GenBank/DDBJ whole genome shotgun (WGS) entry which is preliminary data.</text>
</comment>
<dbReference type="EMBL" id="JAIWYP010000012">
    <property type="protein sequence ID" value="KAH3728122.1"/>
    <property type="molecule type" value="Genomic_DNA"/>
</dbReference>
<evidence type="ECO:0000313" key="3">
    <source>
        <dbReference type="Proteomes" id="UP000828390"/>
    </source>
</evidence>
<reference evidence="2" key="2">
    <citation type="submission" date="2020-11" db="EMBL/GenBank/DDBJ databases">
        <authorList>
            <person name="McCartney M.A."/>
            <person name="Auch B."/>
            <person name="Kono T."/>
            <person name="Mallez S."/>
            <person name="Becker A."/>
            <person name="Gohl D.M."/>
            <person name="Silverstein K.A.T."/>
            <person name="Koren S."/>
            <person name="Bechman K.B."/>
            <person name="Herman A."/>
            <person name="Abrahante J.E."/>
            <person name="Garbe J."/>
        </authorList>
    </citation>
    <scope>NUCLEOTIDE SEQUENCE</scope>
    <source>
        <strain evidence="2">Duluth1</strain>
        <tissue evidence="2">Whole animal</tissue>
    </source>
</reference>
<evidence type="ECO:0000313" key="2">
    <source>
        <dbReference type="EMBL" id="KAH3728122.1"/>
    </source>
</evidence>
<protein>
    <submittedName>
        <fullName evidence="2">Uncharacterized protein</fullName>
    </submittedName>
</protein>
<feature type="coiled-coil region" evidence="1">
    <location>
        <begin position="146"/>
        <end position="180"/>
    </location>
</feature>
<dbReference type="Proteomes" id="UP000828390">
    <property type="component" value="Unassembled WGS sequence"/>
</dbReference>
<keyword evidence="3" id="KW-1185">Reference proteome</keyword>
<evidence type="ECO:0000256" key="1">
    <source>
        <dbReference type="SAM" id="Coils"/>
    </source>
</evidence>
<keyword evidence="1" id="KW-0175">Coiled coil</keyword>
<dbReference type="OrthoDB" id="6079962at2759"/>
<reference evidence="2" key="1">
    <citation type="journal article" date="2019" name="bioRxiv">
        <title>The Genome of the Zebra Mussel, Dreissena polymorpha: A Resource for Invasive Species Research.</title>
        <authorList>
            <person name="McCartney M.A."/>
            <person name="Auch B."/>
            <person name="Kono T."/>
            <person name="Mallez S."/>
            <person name="Zhang Y."/>
            <person name="Obille A."/>
            <person name="Becker A."/>
            <person name="Abrahante J.E."/>
            <person name="Garbe J."/>
            <person name="Badalamenti J.P."/>
            <person name="Herman A."/>
            <person name="Mangelson H."/>
            <person name="Liachko I."/>
            <person name="Sullivan S."/>
            <person name="Sone E.D."/>
            <person name="Koren S."/>
            <person name="Silverstein K.A.T."/>
            <person name="Beckman K.B."/>
            <person name="Gohl D.M."/>
        </authorList>
    </citation>
    <scope>NUCLEOTIDE SEQUENCE</scope>
    <source>
        <strain evidence="2">Duluth1</strain>
        <tissue evidence="2">Whole animal</tissue>
    </source>
</reference>
<name>A0A9D4CP88_DREPO</name>
<sequence>MAAKKLDKNPVFNHRNSIALVDTAEELVDSLDNLSVCLKHIEEKYVASSCVDSSFEKVGSLYEKLKQNLEVAQNLTDVLKREKWRLSRREMSMELRMGELEEYKSHLKRDMTDMNQTVDILSMRIVQLENALCEAEEKQDTTNAEKQDVENKFIEANALISELQKKEGCLQNQVDELKQQRKDAVLRQQHREMSDKMEILLIENHRLKEIIREREDSESSLPSKSFHPNVDSLKISDCDYVERERTRSAKSPQTHLLQPAGDIIDRQDSGYSGENNPTSPVAYFTETTDVEYV</sequence>
<gene>
    <name evidence="2" type="ORF">DPMN_054069</name>
</gene>